<dbReference type="AlphaFoldDB" id="A0A3S1BU87"/>
<name>A0A3S1BU87_ELYCH</name>
<dbReference type="EMBL" id="RQTK01000007">
    <property type="protein sequence ID" value="RUS91729.1"/>
    <property type="molecule type" value="Genomic_DNA"/>
</dbReference>
<dbReference type="Proteomes" id="UP000271974">
    <property type="component" value="Unassembled WGS sequence"/>
</dbReference>
<accession>A0A3S1BU87</accession>
<sequence length="202" mass="21691">MDAKGPSKVSPPILPMYSSVCMHQNLSLLTHSPRRTLAVEGADPVVAGAPVSALLFIPGLTSPPQVQLKPWTRGLEPGPGYSRRLGRRKMLIRGGWEGLARIKGRCGPALGVPCTVTVVRVFKARVAADPGLHALQGLQNLIPLLGGSIRAFLVQALGLPDKQTRSGPGQRRDTRFKPPGKHQNVHRQERKGVLEHGDSHSG</sequence>
<feature type="region of interest" description="Disordered" evidence="1">
    <location>
        <begin position="160"/>
        <end position="202"/>
    </location>
</feature>
<reference evidence="2 3" key="1">
    <citation type="submission" date="2019-01" db="EMBL/GenBank/DDBJ databases">
        <title>A draft genome assembly of the solar-powered sea slug Elysia chlorotica.</title>
        <authorList>
            <person name="Cai H."/>
            <person name="Li Q."/>
            <person name="Fang X."/>
            <person name="Li J."/>
            <person name="Curtis N.E."/>
            <person name="Altenburger A."/>
            <person name="Shibata T."/>
            <person name="Feng M."/>
            <person name="Maeda T."/>
            <person name="Schwartz J.A."/>
            <person name="Shigenobu S."/>
            <person name="Lundholm N."/>
            <person name="Nishiyama T."/>
            <person name="Yang H."/>
            <person name="Hasebe M."/>
            <person name="Li S."/>
            <person name="Pierce S.K."/>
            <person name="Wang J."/>
        </authorList>
    </citation>
    <scope>NUCLEOTIDE SEQUENCE [LARGE SCALE GENOMIC DNA]</scope>
    <source>
        <strain evidence="2">EC2010</strain>
        <tissue evidence="2">Whole organism of an adult</tissue>
    </source>
</reference>
<feature type="compositionally biased region" description="Basic and acidic residues" evidence="1">
    <location>
        <begin position="186"/>
        <end position="202"/>
    </location>
</feature>
<evidence type="ECO:0000313" key="2">
    <source>
        <dbReference type="EMBL" id="RUS91729.1"/>
    </source>
</evidence>
<protein>
    <submittedName>
        <fullName evidence="2">Uncharacterized protein</fullName>
    </submittedName>
</protein>
<evidence type="ECO:0000313" key="3">
    <source>
        <dbReference type="Proteomes" id="UP000271974"/>
    </source>
</evidence>
<comment type="caution">
    <text evidence="2">The sequence shown here is derived from an EMBL/GenBank/DDBJ whole genome shotgun (WGS) entry which is preliminary data.</text>
</comment>
<gene>
    <name evidence="2" type="ORF">EGW08_000555</name>
</gene>
<organism evidence="2 3">
    <name type="scientific">Elysia chlorotica</name>
    <name type="common">Eastern emerald elysia</name>
    <name type="synonym">Sea slug</name>
    <dbReference type="NCBI Taxonomy" id="188477"/>
    <lineage>
        <taxon>Eukaryota</taxon>
        <taxon>Metazoa</taxon>
        <taxon>Spiralia</taxon>
        <taxon>Lophotrochozoa</taxon>
        <taxon>Mollusca</taxon>
        <taxon>Gastropoda</taxon>
        <taxon>Heterobranchia</taxon>
        <taxon>Euthyneura</taxon>
        <taxon>Panpulmonata</taxon>
        <taxon>Sacoglossa</taxon>
        <taxon>Placobranchoidea</taxon>
        <taxon>Plakobranchidae</taxon>
        <taxon>Elysia</taxon>
    </lineage>
</organism>
<evidence type="ECO:0000256" key="1">
    <source>
        <dbReference type="SAM" id="MobiDB-lite"/>
    </source>
</evidence>
<proteinExistence type="predicted"/>
<keyword evidence="3" id="KW-1185">Reference proteome</keyword>